<keyword evidence="3" id="KW-1185">Reference proteome</keyword>
<name>A0A4U0QJR9_9NEIS</name>
<proteinExistence type="predicted"/>
<protein>
    <recommendedName>
        <fullName evidence="1">HNH domain-containing protein</fullName>
    </recommendedName>
</protein>
<comment type="caution">
    <text evidence="2">The sequence shown here is derived from an EMBL/GenBank/DDBJ whole genome shotgun (WGS) entry which is preliminary data.</text>
</comment>
<dbReference type="Proteomes" id="UP000310016">
    <property type="component" value="Unassembled WGS sequence"/>
</dbReference>
<gene>
    <name evidence="2" type="ORF">FAZ21_05940</name>
</gene>
<dbReference type="RefSeq" id="WP_136772364.1">
    <property type="nucleotide sequence ID" value="NZ_CP156074.1"/>
</dbReference>
<dbReference type="GO" id="GO:0003676">
    <property type="term" value="F:nucleic acid binding"/>
    <property type="evidence" value="ECO:0007669"/>
    <property type="project" value="InterPro"/>
</dbReference>
<evidence type="ECO:0000259" key="1">
    <source>
        <dbReference type="Pfam" id="PF01844"/>
    </source>
</evidence>
<sequence>MPTAIQRHRHQAFQTQSQRCFYCGAPMWETDPSKFAAHFRLSIAEAGHFRCTAEHLVARKDGGKNIGANISAACLFCNRTRHRAANALPSEQFQKKVRQRLKQGKWHPPHILLALHMGISNRPSEE</sequence>
<evidence type="ECO:0000313" key="2">
    <source>
        <dbReference type="EMBL" id="TJZ76314.1"/>
    </source>
</evidence>
<dbReference type="OrthoDB" id="9802901at2"/>
<feature type="domain" description="HNH" evidence="1">
    <location>
        <begin position="49"/>
        <end position="83"/>
    </location>
</feature>
<dbReference type="GO" id="GO:0008270">
    <property type="term" value="F:zinc ion binding"/>
    <property type="evidence" value="ECO:0007669"/>
    <property type="project" value="InterPro"/>
</dbReference>
<dbReference type="AlphaFoldDB" id="A0A4U0QJR9"/>
<accession>A0A4U0QJR9</accession>
<organism evidence="2 3">
    <name type="scientific">Chitiniphilus eburneus</name>
    <dbReference type="NCBI Taxonomy" id="2571148"/>
    <lineage>
        <taxon>Bacteria</taxon>
        <taxon>Pseudomonadati</taxon>
        <taxon>Pseudomonadota</taxon>
        <taxon>Betaproteobacteria</taxon>
        <taxon>Neisseriales</taxon>
        <taxon>Chitinibacteraceae</taxon>
        <taxon>Chitiniphilus</taxon>
    </lineage>
</organism>
<dbReference type="GO" id="GO:0004519">
    <property type="term" value="F:endonuclease activity"/>
    <property type="evidence" value="ECO:0007669"/>
    <property type="project" value="InterPro"/>
</dbReference>
<dbReference type="EMBL" id="SUMF01000003">
    <property type="protein sequence ID" value="TJZ76314.1"/>
    <property type="molecule type" value="Genomic_DNA"/>
</dbReference>
<evidence type="ECO:0000313" key="3">
    <source>
        <dbReference type="Proteomes" id="UP000310016"/>
    </source>
</evidence>
<dbReference type="Pfam" id="PF01844">
    <property type="entry name" value="HNH"/>
    <property type="match status" value="1"/>
</dbReference>
<dbReference type="InterPro" id="IPR002711">
    <property type="entry name" value="HNH"/>
</dbReference>
<reference evidence="2 3" key="1">
    <citation type="submission" date="2019-04" db="EMBL/GenBank/DDBJ databases">
        <title>Chitiniphilus eburnea sp. nov., a novel chitinolytic bacterium isolated from aquaculture sludge.</title>
        <authorList>
            <person name="Sheng M."/>
        </authorList>
    </citation>
    <scope>NUCLEOTIDE SEQUENCE [LARGE SCALE GENOMIC DNA]</scope>
    <source>
        <strain evidence="2 3">HX-2-15</strain>
    </source>
</reference>
<dbReference type="Gene3D" id="1.10.30.50">
    <property type="match status" value="1"/>
</dbReference>